<dbReference type="InterPro" id="IPR017853">
    <property type="entry name" value="GH"/>
</dbReference>
<dbReference type="CDD" id="cd06565">
    <property type="entry name" value="GH20_GcnA-like"/>
    <property type="match status" value="1"/>
</dbReference>
<evidence type="ECO:0000256" key="3">
    <source>
        <dbReference type="ARBA" id="ARBA00012663"/>
    </source>
</evidence>
<dbReference type="PANTHER" id="PTHR21040">
    <property type="entry name" value="BCDNA.GH04120"/>
    <property type="match status" value="1"/>
</dbReference>
<dbReference type="InterPro" id="IPR015883">
    <property type="entry name" value="Glyco_hydro_20_cat"/>
</dbReference>
<feature type="domain" description="Glycoside hydrolase family 20 catalytic" evidence="5">
    <location>
        <begin position="48"/>
        <end position="205"/>
    </location>
</feature>
<protein>
    <recommendedName>
        <fullName evidence="3">beta-N-acetylhexosaminidase</fullName>
        <ecNumber evidence="3">3.2.1.52</ecNumber>
    </recommendedName>
</protein>
<evidence type="ECO:0000256" key="4">
    <source>
        <dbReference type="ARBA" id="ARBA00022801"/>
    </source>
</evidence>
<evidence type="ECO:0000256" key="2">
    <source>
        <dbReference type="ARBA" id="ARBA00006285"/>
    </source>
</evidence>
<dbReference type="RefSeq" id="XP_052749908.1">
    <property type="nucleotide sequence ID" value="XM_052893948.1"/>
</dbReference>
<reference evidence="7" key="1">
    <citation type="submission" date="2025-08" db="UniProtKB">
        <authorList>
            <consortium name="RefSeq"/>
        </authorList>
    </citation>
    <scope>IDENTIFICATION</scope>
    <source>
        <tissue evidence="7">Whole larvae</tissue>
    </source>
</reference>
<keyword evidence="4" id="KW-0378">Hydrolase</keyword>
<gene>
    <name evidence="7" type="primary">LOC113511471</name>
</gene>
<evidence type="ECO:0000313" key="6">
    <source>
        <dbReference type="Proteomes" id="UP001652740"/>
    </source>
</evidence>
<dbReference type="Proteomes" id="UP001652740">
    <property type="component" value="Unplaced"/>
</dbReference>
<dbReference type="PANTHER" id="PTHR21040:SF8">
    <property type="entry name" value="BCDNA.GH04120"/>
    <property type="match status" value="1"/>
</dbReference>
<evidence type="ECO:0000256" key="1">
    <source>
        <dbReference type="ARBA" id="ARBA00001231"/>
    </source>
</evidence>
<keyword evidence="6" id="KW-1185">Reference proteome</keyword>
<sequence>MQRIVHLDLKGAPLKIPYLEQVLLNAKSWGATGILIEWEDTFPYSGELIDIGSLTNCNRDNMYSLQEVIYILKFAKETGLDVIQLIQTIGHMEFVLKHPAFERFREVPLSPSVLCPSKPGAQSLVQMMLDQALQVQPDAKYLHIGADEAWHLAECMDCQIAIQTKECKIRESLYLEHIQSVALFLKQKRPDLTVLIWDDMLRPVNFEILKSYKLGELVQPVVWDYNTVEYFRLDPLMWSMYAQLFPQVWAASAYKGASGSNKMVAPVSRYVSNHEAWSKELETYSSTVNFGGIFLTGWSRYDHYATLCELLPISLPSLACCLKVLCKTNDLSNELLVNEMLPVEQWPGEQLAFLIRLFDSLRERCRLYLSDSMLETWMNSWQLEHNYINPVKLQEVAFKTNILLTEIVQIKNDLTAHLMNVTGQRTVQEWIETNVTPVANELAKLLSVAQQRCTANASVRPT</sequence>
<dbReference type="InterPro" id="IPR038901">
    <property type="entry name" value="HEXDC-like"/>
</dbReference>
<accession>A0ABM3MES0</accession>
<organism evidence="6 7">
    <name type="scientific">Galleria mellonella</name>
    <name type="common">Greater wax moth</name>
    <dbReference type="NCBI Taxonomy" id="7137"/>
    <lineage>
        <taxon>Eukaryota</taxon>
        <taxon>Metazoa</taxon>
        <taxon>Ecdysozoa</taxon>
        <taxon>Arthropoda</taxon>
        <taxon>Hexapoda</taxon>
        <taxon>Insecta</taxon>
        <taxon>Pterygota</taxon>
        <taxon>Neoptera</taxon>
        <taxon>Endopterygota</taxon>
        <taxon>Lepidoptera</taxon>
        <taxon>Glossata</taxon>
        <taxon>Ditrysia</taxon>
        <taxon>Pyraloidea</taxon>
        <taxon>Pyralidae</taxon>
        <taxon>Galleriinae</taxon>
        <taxon>Galleria</taxon>
    </lineage>
</organism>
<comment type="catalytic activity">
    <reaction evidence="1">
        <text>Hydrolysis of terminal non-reducing N-acetyl-D-hexosamine residues in N-acetyl-beta-D-hexosaminides.</text>
        <dbReference type="EC" id="3.2.1.52"/>
    </reaction>
</comment>
<comment type="similarity">
    <text evidence="2">Belongs to the glycosyl hydrolase 20 family.</text>
</comment>
<dbReference type="EC" id="3.2.1.52" evidence="3"/>
<name>A0ABM3MES0_GALME</name>
<proteinExistence type="inferred from homology"/>
<dbReference type="Gene3D" id="3.20.20.80">
    <property type="entry name" value="Glycosidases"/>
    <property type="match status" value="1"/>
</dbReference>
<evidence type="ECO:0000313" key="7">
    <source>
        <dbReference type="RefSeq" id="XP_052749908.1"/>
    </source>
</evidence>
<dbReference type="GeneID" id="113511471"/>
<evidence type="ECO:0000259" key="5">
    <source>
        <dbReference type="Pfam" id="PF00728"/>
    </source>
</evidence>
<dbReference type="Pfam" id="PF00728">
    <property type="entry name" value="Glyco_hydro_20"/>
    <property type="match status" value="1"/>
</dbReference>
<dbReference type="SUPFAM" id="SSF51445">
    <property type="entry name" value="(Trans)glycosidases"/>
    <property type="match status" value="1"/>
</dbReference>